<comment type="caution">
    <text evidence="4">The sequence shown here is derived from an EMBL/GenBank/DDBJ whole genome shotgun (WGS) entry which is preliminary data.</text>
</comment>
<evidence type="ECO:0000313" key="4">
    <source>
        <dbReference type="EMBL" id="MEB3101633.1"/>
    </source>
</evidence>
<organism evidence="4 5">
    <name type="scientific">Ferviditalea candida</name>
    <dbReference type="NCBI Taxonomy" id="3108399"/>
    <lineage>
        <taxon>Bacteria</taxon>
        <taxon>Bacillati</taxon>
        <taxon>Bacillota</taxon>
        <taxon>Bacilli</taxon>
        <taxon>Bacillales</taxon>
        <taxon>Paenibacillaceae</taxon>
        <taxon>Ferviditalea</taxon>
    </lineage>
</organism>
<dbReference type="InterPro" id="IPR042099">
    <property type="entry name" value="ANL_N_sf"/>
</dbReference>
<dbReference type="GO" id="GO:0016874">
    <property type="term" value="F:ligase activity"/>
    <property type="evidence" value="ECO:0007669"/>
    <property type="project" value="UniProtKB-KW"/>
</dbReference>
<dbReference type="EMBL" id="JAYJLD010000009">
    <property type="protein sequence ID" value="MEB3101633.1"/>
    <property type="molecule type" value="Genomic_DNA"/>
</dbReference>
<evidence type="ECO:0000256" key="1">
    <source>
        <dbReference type="SAM" id="Phobius"/>
    </source>
</evidence>
<dbReference type="Proteomes" id="UP001310386">
    <property type="component" value="Unassembled WGS sequence"/>
</dbReference>
<dbReference type="PROSITE" id="PS00455">
    <property type="entry name" value="AMP_BINDING"/>
    <property type="match status" value="1"/>
</dbReference>
<dbReference type="InterPro" id="IPR025110">
    <property type="entry name" value="AMP-bd_C"/>
</dbReference>
<dbReference type="SUPFAM" id="SSF56801">
    <property type="entry name" value="Acetyl-CoA synthetase-like"/>
    <property type="match status" value="1"/>
</dbReference>
<dbReference type="InterPro" id="IPR050237">
    <property type="entry name" value="ATP-dep_AMP-bd_enzyme"/>
</dbReference>
<gene>
    <name evidence="4" type="ORF">VF724_08150</name>
</gene>
<accession>A0ABU5ZGJ6</accession>
<dbReference type="Pfam" id="PF13193">
    <property type="entry name" value="AMP-binding_C"/>
    <property type="match status" value="1"/>
</dbReference>
<keyword evidence="4" id="KW-0436">Ligase</keyword>
<dbReference type="InterPro" id="IPR000873">
    <property type="entry name" value="AMP-dep_synth/lig_dom"/>
</dbReference>
<protein>
    <submittedName>
        <fullName evidence="4">Long-chain fatty acid--CoA ligase</fullName>
    </submittedName>
</protein>
<evidence type="ECO:0000259" key="2">
    <source>
        <dbReference type="Pfam" id="PF00501"/>
    </source>
</evidence>
<evidence type="ECO:0000313" key="5">
    <source>
        <dbReference type="Proteomes" id="UP001310386"/>
    </source>
</evidence>
<feature type="domain" description="AMP-binding enzyme C-terminal" evidence="3">
    <location>
        <begin position="468"/>
        <end position="543"/>
    </location>
</feature>
<dbReference type="CDD" id="cd05936">
    <property type="entry name" value="FC-FACS_FadD_like"/>
    <property type="match status" value="1"/>
</dbReference>
<keyword evidence="1" id="KW-0472">Membrane</keyword>
<evidence type="ECO:0000259" key="3">
    <source>
        <dbReference type="Pfam" id="PF13193"/>
    </source>
</evidence>
<dbReference type="InterPro" id="IPR020845">
    <property type="entry name" value="AMP-binding_CS"/>
</dbReference>
<dbReference type="InterPro" id="IPR045851">
    <property type="entry name" value="AMP-bd_C_sf"/>
</dbReference>
<keyword evidence="1" id="KW-0812">Transmembrane</keyword>
<feature type="transmembrane region" description="Helical" evidence="1">
    <location>
        <begin position="258"/>
        <end position="281"/>
    </location>
</feature>
<keyword evidence="1" id="KW-1133">Transmembrane helix</keyword>
<dbReference type="Gene3D" id="3.40.50.12780">
    <property type="entry name" value="N-terminal domain of ligase-like"/>
    <property type="match status" value="1"/>
</dbReference>
<dbReference type="RefSeq" id="WP_371753752.1">
    <property type="nucleotide sequence ID" value="NZ_JAYJLD010000009.1"/>
</dbReference>
<dbReference type="Gene3D" id="3.30.300.30">
    <property type="match status" value="1"/>
</dbReference>
<reference evidence="4" key="1">
    <citation type="submission" date="2023-12" db="EMBL/GenBank/DDBJ databases">
        <title>Fervidustalea candida gen. nov., sp. nov., a novel member of the family Paenibacillaceae isolated from a geothermal area.</title>
        <authorList>
            <person name="Li W.-J."/>
            <person name="Jiao J.-Y."/>
            <person name="Chen Y."/>
        </authorList>
    </citation>
    <scope>NUCLEOTIDE SEQUENCE</scope>
    <source>
        <strain evidence="4">SYSU GA230002</strain>
    </source>
</reference>
<name>A0ABU5ZGJ6_9BACL</name>
<keyword evidence="5" id="KW-1185">Reference proteome</keyword>
<sequence length="560" mass="62893">MADTRIWHQHYPKEVPFHCDYPKQNLACILTNSAERYPGHPAIEFFGKKWTYKQLAEQSSRFANALIALGIHKGDRVAVMLPNCPQAVISYYGILMAGAVVVETNPLYTERELEHHFADSGAVAVITLDVLLQKVRAVKPKTHVRHILVTSIVDFLPFPKNIVYRFKQKKDGSLPNITYNQKILSVSALLKSAEARPVIADVDADNDIAILQYTGGTTGRSKGVMLTHANITVNTIQASVWSYTLEQGKERFLGALPLFHVFGMTVLLNMCFYMGGMLILMPRYDVNQLLKLIGKWQPTFFPGAPTMFIGILNHPELGRYDLRSVKYCISGSAPLPAEVQERFEKLTGGQIIEGYGLTEASPITHCNVAWGKRKIGSIGIPFPDTEAKIVDLQTGEELSVGAVGELAVKGPQVMKGYWNNEEETGKALKDGWLLTGDMAMMDEDGFFFIMDRKKDMIIAGGFNIYPREVEEVLYEHPGVMDASVIGIPDSYRGETVKAFVVAKPGITLFSEELDEWCRERLAAYKVPRYYEFRHELPKTMVGKVLRRKLLEEEMDKIYKA</sequence>
<dbReference type="PANTHER" id="PTHR43767:SF9">
    <property type="entry name" value="LONG-CHAIN-FATTY-ACID--COA LIGASE"/>
    <property type="match status" value="1"/>
</dbReference>
<dbReference type="Pfam" id="PF00501">
    <property type="entry name" value="AMP-binding"/>
    <property type="match status" value="1"/>
</dbReference>
<dbReference type="PANTHER" id="PTHR43767">
    <property type="entry name" value="LONG-CHAIN-FATTY-ACID--COA LIGASE"/>
    <property type="match status" value="1"/>
</dbReference>
<feature type="domain" description="AMP-dependent synthetase/ligase" evidence="2">
    <location>
        <begin position="31"/>
        <end position="418"/>
    </location>
</feature>
<proteinExistence type="predicted"/>